<evidence type="ECO:0008006" key="8">
    <source>
        <dbReference type="Google" id="ProtNLM"/>
    </source>
</evidence>
<sequence length="280" mass="32914">MLVAPEGFFFSFSVVNNFFFCFTQERSGPNDNFSFNIYLSYLVYAPLYIAGPIISFNAYVSQLDMPQNNYAARDVSLYGLRWILSFLLIELLTHLFHYNAFAISGLWKLLSPVDIFIIGYGVLNFMWLKFYLIWRYFRFWSLVCGIEAPENMPKCINNCYNLENFWKNWHASYNKWLVRYMYIPLGGTHRKLLNIWVIFTFVAVWHDLEWKLLSWAWLTCLFFIPEMMVKSVANGLQAESTFGEFLFRELSAVAGAVTITCLMDFYKRLTFFCEGATGEC</sequence>
<feature type="transmembrane region" description="Helical" evidence="5">
    <location>
        <begin position="38"/>
        <end position="60"/>
    </location>
</feature>
<dbReference type="Pfam" id="PF03062">
    <property type="entry name" value="MBOAT"/>
    <property type="match status" value="1"/>
</dbReference>
<comment type="subcellular location">
    <subcellularLocation>
        <location evidence="1">Membrane</location>
        <topology evidence="1">Multi-pass membrane protein</topology>
    </subcellularLocation>
</comment>
<keyword evidence="7" id="KW-1185">Reference proteome</keyword>
<dbReference type="GO" id="GO:0005783">
    <property type="term" value="C:endoplasmic reticulum"/>
    <property type="evidence" value="ECO:0007669"/>
    <property type="project" value="TreeGrafter"/>
</dbReference>
<evidence type="ECO:0000256" key="3">
    <source>
        <dbReference type="ARBA" id="ARBA00022989"/>
    </source>
</evidence>
<dbReference type="InterPro" id="IPR051085">
    <property type="entry name" value="MB_O-acyltransferase"/>
</dbReference>
<evidence type="ECO:0000313" key="6">
    <source>
        <dbReference type="EMBL" id="KAF2324102.1"/>
    </source>
</evidence>
<evidence type="ECO:0000313" key="7">
    <source>
        <dbReference type="Proteomes" id="UP000467840"/>
    </source>
</evidence>
<dbReference type="GO" id="GO:0016020">
    <property type="term" value="C:membrane"/>
    <property type="evidence" value="ECO:0007669"/>
    <property type="project" value="UniProtKB-SubCell"/>
</dbReference>
<accession>A0A6A6NG24</accession>
<evidence type="ECO:0000256" key="4">
    <source>
        <dbReference type="ARBA" id="ARBA00023136"/>
    </source>
</evidence>
<reference evidence="6 7" key="1">
    <citation type="journal article" date="2020" name="Mol. Plant">
        <title>The Chromosome-Based Rubber Tree Genome Provides New Insights into Spurge Genome Evolution and Rubber Biosynthesis.</title>
        <authorList>
            <person name="Liu J."/>
            <person name="Shi C."/>
            <person name="Shi C.C."/>
            <person name="Li W."/>
            <person name="Zhang Q.J."/>
            <person name="Zhang Y."/>
            <person name="Li K."/>
            <person name="Lu H.F."/>
            <person name="Shi C."/>
            <person name="Zhu S.T."/>
            <person name="Xiao Z.Y."/>
            <person name="Nan H."/>
            <person name="Yue Y."/>
            <person name="Zhu X.G."/>
            <person name="Wu Y."/>
            <person name="Hong X.N."/>
            <person name="Fan G.Y."/>
            <person name="Tong Y."/>
            <person name="Zhang D."/>
            <person name="Mao C.L."/>
            <person name="Liu Y.L."/>
            <person name="Hao S.J."/>
            <person name="Liu W.Q."/>
            <person name="Lv M.Q."/>
            <person name="Zhang H.B."/>
            <person name="Liu Y."/>
            <person name="Hu-Tang G.R."/>
            <person name="Wang J.P."/>
            <person name="Wang J.H."/>
            <person name="Sun Y.H."/>
            <person name="Ni S.B."/>
            <person name="Chen W.B."/>
            <person name="Zhang X.C."/>
            <person name="Jiao Y.N."/>
            <person name="Eichler E.E."/>
            <person name="Li G.H."/>
            <person name="Liu X."/>
            <person name="Gao L.Z."/>
        </authorList>
    </citation>
    <scope>NUCLEOTIDE SEQUENCE [LARGE SCALE GENOMIC DNA]</scope>
    <source>
        <strain evidence="7">cv. GT1</strain>
        <tissue evidence="6">Leaf</tissue>
    </source>
</reference>
<comment type="caution">
    <text evidence="6">The sequence shown here is derived from an EMBL/GenBank/DDBJ whole genome shotgun (WGS) entry which is preliminary data.</text>
</comment>
<evidence type="ECO:0000256" key="5">
    <source>
        <dbReference type="SAM" id="Phobius"/>
    </source>
</evidence>
<dbReference type="GO" id="GO:0019432">
    <property type="term" value="P:triglyceride biosynthetic process"/>
    <property type="evidence" value="ECO:0007669"/>
    <property type="project" value="UniProtKB-ARBA"/>
</dbReference>
<keyword evidence="2 5" id="KW-0812">Transmembrane</keyword>
<dbReference type="AlphaFoldDB" id="A0A6A6NG24"/>
<keyword evidence="4 5" id="KW-0472">Membrane</keyword>
<dbReference type="EMBL" id="JAAGAX010000001">
    <property type="protein sequence ID" value="KAF2324102.1"/>
    <property type="molecule type" value="Genomic_DNA"/>
</dbReference>
<dbReference type="Proteomes" id="UP000467840">
    <property type="component" value="Chromosome 5"/>
</dbReference>
<dbReference type="InterPro" id="IPR004299">
    <property type="entry name" value="MBOAT_fam"/>
</dbReference>
<organism evidence="6 7">
    <name type="scientific">Hevea brasiliensis</name>
    <name type="common">Para rubber tree</name>
    <name type="synonym">Siphonia brasiliensis</name>
    <dbReference type="NCBI Taxonomy" id="3981"/>
    <lineage>
        <taxon>Eukaryota</taxon>
        <taxon>Viridiplantae</taxon>
        <taxon>Streptophyta</taxon>
        <taxon>Embryophyta</taxon>
        <taxon>Tracheophyta</taxon>
        <taxon>Spermatophyta</taxon>
        <taxon>Magnoliopsida</taxon>
        <taxon>eudicotyledons</taxon>
        <taxon>Gunneridae</taxon>
        <taxon>Pentapetalae</taxon>
        <taxon>rosids</taxon>
        <taxon>fabids</taxon>
        <taxon>Malpighiales</taxon>
        <taxon>Euphorbiaceae</taxon>
        <taxon>Crotonoideae</taxon>
        <taxon>Micrandreae</taxon>
        <taxon>Hevea</taxon>
    </lineage>
</organism>
<evidence type="ECO:0000256" key="1">
    <source>
        <dbReference type="ARBA" id="ARBA00004141"/>
    </source>
</evidence>
<protein>
    <recommendedName>
        <fullName evidence="8">Membrane-bound O-acyltransferase C24H6.01c</fullName>
    </recommendedName>
</protein>
<dbReference type="PANTHER" id="PTHR13285">
    <property type="entry name" value="ACYLTRANSFERASE"/>
    <property type="match status" value="1"/>
</dbReference>
<evidence type="ECO:0000256" key="2">
    <source>
        <dbReference type="ARBA" id="ARBA00022692"/>
    </source>
</evidence>
<keyword evidence="3 5" id="KW-1133">Transmembrane helix</keyword>
<feature type="transmembrane region" description="Helical" evidence="5">
    <location>
        <begin position="115"/>
        <end position="134"/>
    </location>
</feature>
<proteinExistence type="predicted"/>
<dbReference type="GO" id="GO:0016746">
    <property type="term" value="F:acyltransferase activity"/>
    <property type="evidence" value="ECO:0007669"/>
    <property type="project" value="TreeGrafter"/>
</dbReference>
<name>A0A6A6NG24_HEVBR</name>
<dbReference type="PANTHER" id="PTHR13285:SF18">
    <property type="entry name" value="PROTEIN-CYSTEINE N-PALMITOYLTRANSFERASE RASP"/>
    <property type="match status" value="1"/>
</dbReference>
<feature type="transmembrane region" description="Helical" evidence="5">
    <location>
        <begin position="80"/>
        <end position="103"/>
    </location>
</feature>
<gene>
    <name evidence="6" type="ORF">GH714_006658</name>
</gene>